<sequence length="72" mass="7857">MAQTKLFTIIVFFFFFAIMTFSQSQPTTESRHPPPVGRHSPVPTDQSRLPLLPNADFSSKGGPSDSGDGHGH</sequence>
<accession>A0A2G9H5E1</accession>
<comment type="caution">
    <text evidence="3">The sequence shown here is derived from an EMBL/GenBank/DDBJ whole genome shotgun (WGS) entry which is preliminary data.</text>
</comment>
<feature type="signal peptide" evidence="2">
    <location>
        <begin position="1"/>
        <end position="24"/>
    </location>
</feature>
<evidence type="ECO:0008006" key="5">
    <source>
        <dbReference type="Google" id="ProtNLM"/>
    </source>
</evidence>
<name>A0A2G9H5E1_9LAMI</name>
<evidence type="ECO:0000256" key="2">
    <source>
        <dbReference type="SAM" id="SignalP"/>
    </source>
</evidence>
<dbReference type="EMBL" id="NKXS01002673">
    <property type="protein sequence ID" value="PIN12540.1"/>
    <property type="molecule type" value="Genomic_DNA"/>
</dbReference>
<dbReference type="Proteomes" id="UP000231279">
    <property type="component" value="Unassembled WGS sequence"/>
</dbReference>
<proteinExistence type="predicted"/>
<dbReference type="AlphaFoldDB" id="A0A2G9H5E1"/>
<gene>
    <name evidence="3" type="ORF">CDL12_14849</name>
</gene>
<keyword evidence="4" id="KW-1185">Reference proteome</keyword>
<evidence type="ECO:0000256" key="1">
    <source>
        <dbReference type="SAM" id="MobiDB-lite"/>
    </source>
</evidence>
<evidence type="ECO:0000313" key="3">
    <source>
        <dbReference type="EMBL" id="PIN12540.1"/>
    </source>
</evidence>
<feature type="chain" id="PRO_5013782380" description="Transmembrane protein" evidence="2">
    <location>
        <begin position="25"/>
        <end position="72"/>
    </location>
</feature>
<evidence type="ECO:0000313" key="4">
    <source>
        <dbReference type="Proteomes" id="UP000231279"/>
    </source>
</evidence>
<reference evidence="4" key="1">
    <citation type="journal article" date="2018" name="Gigascience">
        <title>Genome assembly of the Pink Ipe (Handroanthus impetiginosus, Bignoniaceae), a highly valued, ecologically keystone Neotropical timber forest tree.</title>
        <authorList>
            <person name="Silva-Junior O.B."/>
            <person name="Grattapaglia D."/>
            <person name="Novaes E."/>
            <person name="Collevatti R.G."/>
        </authorList>
    </citation>
    <scope>NUCLEOTIDE SEQUENCE [LARGE SCALE GENOMIC DNA]</scope>
    <source>
        <strain evidence="4">cv. UFG-1</strain>
    </source>
</reference>
<keyword evidence="2" id="KW-0732">Signal</keyword>
<protein>
    <recommendedName>
        <fullName evidence="5">Transmembrane protein</fullName>
    </recommendedName>
</protein>
<feature type="region of interest" description="Disordered" evidence="1">
    <location>
        <begin position="24"/>
        <end position="72"/>
    </location>
</feature>
<organism evidence="3 4">
    <name type="scientific">Handroanthus impetiginosus</name>
    <dbReference type="NCBI Taxonomy" id="429701"/>
    <lineage>
        <taxon>Eukaryota</taxon>
        <taxon>Viridiplantae</taxon>
        <taxon>Streptophyta</taxon>
        <taxon>Embryophyta</taxon>
        <taxon>Tracheophyta</taxon>
        <taxon>Spermatophyta</taxon>
        <taxon>Magnoliopsida</taxon>
        <taxon>eudicotyledons</taxon>
        <taxon>Gunneridae</taxon>
        <taxon>Pentapetalae</taxon>
        <taxon>asterids</taxon>
        <taxon>lamiids</taxon>
        <taxon>Lamiales</taxon>
        <taxon>Bignoniaceae</taxon>
        <taxon>Crescentiina</taxon>
        <taxon>Tabebuia alliance</taxon>
        <taxon>Handroanthus</taxon>
    </lineage>
</organism>